<dbReference type="SUPFAM" id="SSF52317">
    <property type="entry name" value="Class I glutamine amidotransferase-like"/>
    <property type="match status" value="2"/>
</dbReference>
<evidence type="ECO:0000256" key="1">
    <source>
        <dbReference type="ARBA" id="ARBA00009770"/>
    </source>
</evidence>
<dbReference type="PANTHER" id="PTHR15730">
    <property type="entry name" value="EXPERIMENTAL AUTOIMMUNE PROSTATITIS ANTIGEN 2-RELATED"/>
    <property type="match status" value="1"/>
</dbReference>
<dbReference type="FunFam" id="1.10.390.30:FF:000001">
    <property type="entry name" value="TRPM8 channel-associated factor 1"/>
    <property type="match status" value="1"/>
</dbReference>
<dbReference type="InterPro" id="IPR029062">
    <property type="entry name" value="Class_I_gatase-like"/>
</dbReference>
<evidence type="ECO:0000259" key="2">
    <source>
        <dbReference type="PROSITE" id="PS51723"/>
    </source>
</evidence>
<comment type="caution">
    <text evidence="3">The sequence shown here is derived from an EMBL/GenBank/DDBJ whole genome shotgun (WGS) entry which is preliminary data.</text>
</comment>
<dbReference type="AlphaFoldDB" id="A0A8T2JC16"/>
<dbReference type="GO" id="GO:0044325">
    <property type="term" value="F:transmembrane transporter binding"/>
    <property type="evidence" value="ECO:0007669"/>
    <property type="project" value="TreeGrafter"/>
</dbReference>
<keyword evidence="4" id="KW-1185">Reference proteome</keyword>
<dbReference type="GO" id="GO:0005886">
    <property type="term" value="C:plasma membrane"/>
    <property type="evidence" value="ECO:0007669"/>
    <property type="project" value="TreeGrafter"/>
</dbReference>
<dbReference type="InterPro" id="IPR051244">
    <property type="entry name" value="TCAF"/>
</dbReference>
<proteinExistence type="inferred from homology"/>
<organism evidence="3 4">
    <name type="scientific">Hymenochirus boettgeri</name>
    <name type="common">Congo dwarf clawed frog</name>
    <dbReference type="NCBI Taxonomy" id="247094"/>
    <lineage>
        <taxon>Eukaryota</taxon>
        <taxon>Metazoa</taxon>
        <taxon>Chordata</taxon>
        <taxon>Craniata</taxon>
        <taxon>Vertebrata</taxon>
        <taxon>Euteleostomi</taxon>
        <taxon>Amphibia</taxon>
        <taxon>Batrachia</taxon>
        <taxon>Anura</taxon>
        <taxon>Pipoidea</taxon>
        <taxon>Pipidae</taxon>
        <taxon>Pipinae</taxon>
        <taxon>Hymenochirus</taxon>
    </lineage>
</organism>
<dbReference type="OrthoDB" id="10260387at2759"/>
<dbReference type="GO" id="GO:0090314">
    <property type="term" value="P:positive regulation of protein targeting to membrane"/>
    <property type="evidence" value="ECO:0007669"/>
    <property type="project" value="TreeGrafter"/>
</dbReference>
<dbReference type="InterPro" id="IPR035423">
    <property type="entry name" value="M60-like_N"/>
</dbReference>
<dbReference type="PANTHER" id="PTHR15730:SF7">
    <property type="entry name" value="TRPM8 CHANNEL-ASSOCIATED FACTOR HOMOLOG"/>
    <property type="match status" value="1"/>
</dbReference>
<dbReference type="Proteomes" id="UP000812440">
    <property type="component" value="Chromosome 3"/>
</dbReference>
<feature type="domain" description="Peptidase M60" evidence="2">
    <location>
        <begin position="662"/>
        <end position="961"/>
    </location>
</feature>
<dbReference type="InterPro" id="IPR031161">
    <property type="entry name" value="Peptidase_M60_dom"/>
</dbReference>
<gene>
    <name evidence="3" type="ORF">GDO86_006087</name>
</gene>
<dbReference type="Gene3D" id="1.10.390.30">
    <property type="entry name" value="Peptidase M60, enhancin-like domain 3"/>
    <property type="match status" value="1"/>
</dbReference>
<sequence length="1037" mass="116165">MEFLKNAISWLSPNPERESVVGVHSSLDILAETLSAYVCRVEKTTAWKPGFGVFCTNGYDDSQAQEILSFVREGGGLLIGAQAWYWSYSHKENNLQGFPGNKITSLSGVYFTEHYGEKGTFSMSKIMPWSPIIEEKFTFDKDYRSLICGVDFLDFSGDAVPCKLLITGDTSFPVLVSPGNDVLVAASRYGKGKMVVLAHESFLIKKELMGFLKNVISWLNPNQEAVVGVHSSLDLLAETLSAYVYRVEKTTAWKTGLGVFCTNGYDDSQAQEILSFVREGGGLLIGAQAWYWSYSHKENVLQGFPGNKITSVSGVYFTEHYGEKAKFIVSKMMPRSPIYAEFDFSSDLKHLLEGVSMLDISGQSIFSDLLLHGALSFPVGISDKNQCFVGAAYYGKGRVVVVTHEGYLFKPESKTLILNAISWLDIGQKRNIGVHSNLNCLADILQKENISSRVTNLVPGLSVYCCQSYSDNEADAIHQFVAEGGGLLIGGHAWYWSYQNSDCNVFTHYPGNKILNKFGISILSTTVPQGKYNAVQADKATQLYHFPKALNHLQSELHKHTTLKTNLSTWMFKLRQDISHFMRLPPCPNISSNQLQIVEKMQICDMPKVNKQCPVSSCSNEALILCLAHEICNVNQVCDQINKLEKEPSITVHIEATNPGSKAWRSTGLYLAPRNTAVVVFPACAVQQGLQVQVGCHTDDLSAAETLCRAPVVVHRASVLEEKVSVTCFWGGLIYIIVNENINLGTIPVKVYGAEQAPTYIKGKTDPKCWVQSISNSRVPWGELITENIILTVPSDGIHSIKDPEALLTLWEKIMVAITELAAIPKKMPRPERIVADVQISAGWMHSGYPIMCHMESTKELTDFNSMRKSGLWGPIHELGHNQQKTVWEFSPHTTEATCNLWSVYVHETVLGIPRSQAHPELQPQNRANRIQMYLRNGSNLNEWNVWTALETYLQLQESFGWEPFKRLFKEYQSITSSYDNNSKMNLWVEKFSIAVEMNLVPFFQVWGWPIEDATRTKLSFLPTWENHPMKPYLSAM</sequence>
<dbReference type="FunFam" id="3.40.390.80:FF:000001">
    <property type="entry name" value="TRPM8 channel-associated factor 1"/>
    <property type="match status" value="1"/>
</dbReference>
<protein>
    <recommendedName>
        <fullName evidence="2">Peptidase M60 domain-containing protein</fullName>
    </recommendedName>
</protein>
<dbReference type="Pfam" id="PF17291">
    <property type="entry name" value="M60-like_N"/>
    <property type="match status" value="1"/>
</dbReference>
<reference evidence="3" key="1">
    <citation type="thesis" date="2020" institute="ProQuest LLC" country="789 East Eisenhower Parkway, Ann Arbor, MI, USA">
        <title>Comparative Genomics and Chromosome Evolution.</title>
        <authorList>
            <person name="Mudd A.B."/>
        </authorList>
    </citation>
    <scope>NUCLEOTIDE SEQUENCE</scope>
    <source>
        <strain evidence="3">Female2</strain>
        <tissue evidence="3">Blood</tissue>
    </source>
</reference>
<dbReference type="Gene3D" id="3.40.390.80">
    <property type="entry name" value="Peptidase M60, enhancin-like domain 2"/>
    <property type="match status" value="1"/>
</dbReference>
<evidence type="ECO:0000313" key="4">
    <source>
        <dbReference type="Proteomes" id="UP000812440"/>
    </source>
</evidence>
<dbReference type="InterPro" id="IPR042279">
    <property type="entry name" value="Pep_M60_3"/>
</dbReference>
<dbReference type="SMART" id="SM01276">
    <property type="entry name" value="M60-like"/>
    <property type="match status" value="1"/>
</dbReference>
<name>A0A8T2JC16_9PIPI</name>
<accession>A0A8T2JC16</accession>
<evidence type="ECO:0000313" key="3">
    <source>
        <dbReference type="EMBL" id="KAG8440151.1"/>
    </source>
</evidence>
<comment type="similarity">
    <text evidence="1">Belongs to the TCAF family.</text>
</comment>
<dbReference type="EMBL" id="JAACNH010000006">
    <property type="protein sequence ID" value="KAG8440151.1"/>
    <property type="molecule type" value="Genomic_DNA"/>
</dbReference>
<dbReference type="Pfam" id="PF13402">
    <property type="entry name" value="Peptidase_M60"/>
    <property type="match status" value="1"/>
</dbReference>
<dbReference type="PROSITE" id="PS51723">
    <property type="entry name" value="PEPTIDASE_M60"/>
    <property type="match status" value="1"/>
</dbReference>